<reference evidence="2" key="1">
    <citation type="submission" date="2022-11" db="EMBL/GenBank/DDBJ databases">
        <authorList>
            <person name="Morgan W.R."/>
            <person name="Tartar A."/>
        </authorList>
    </citation>
    <scope>NUCLEOTIDE SEQUENCE</scope>
    <source>
        <strain evidence="2">ARSEF 373</strain>
    </source>
</reference>
<protein>
    <submittedName>
        <fullName evidence="2">Uncharacterized protein</fullName>
    </submittedName>
</protein>
<gene>
    <name evidence="2" type="ORF">N0F65_005543</name>
</gene>
<feature type="compositionally biased region" description="Basic residues" evidence="1">
    <location>
        <begin position="21"/>
        <end position="31"/>
    </location>
</feature>
<feature type="region of interest" description="Disordered" evidence="1">
    <location>
        <begin position="1"/>
        <end position="59"/>
    </location>
</feature>
<sequence length="328" mass="36972">MDGNNDGNGKGMPPSNIRQIMRNKKKRRSRRSSSSDKDAKRQKTGETIEELMARSTGSLVEELPRHADVEDEMVKEETRKRGGTDHKQPRSMTGMDASIEWVLDSGSEVNISGDLSLFVHLEDEPPHTLYMANGVEQLVTKRGTVEMEVLNEHTGERELRWLEEPGHRALDYMQTKAGFFMEMSPSQHSCYLTKRSLQLKFVKTQRTYKLWTPARKVSAVLGVSKDSRTVPLAKANARFSHIERTVVEAATFNGAVTGLKVTNKDEFNYVCLPCISAKMTRMSYKRPARRASKPLEKISTDICTVNVATICGSTMFLLVIDEATRKVK</sequence>
<evidence type="ECO:0000256" key="1">
    <source>
        <dbReference type="SAM" id="MobiDB-lite"/>
    </source>
</evidence>
<accession>A0AAV2YV44</accession>
<evidence type="ECO:0000313" key="2">
    <source>
        <dbReference type="EMBL" id="DAZ97571.1"/>
    </source>
</evidence>
<comment type="caution">
    <text evidence="2">The sequence shown here is derived from an EMBL/GenBank/DDBJ whole genome shotgun (WGS) entry which is preliminary data.</text>
</comment>
<keyword evidence="3" id="KW-1185">Reference proteome</keyword>
<feature type="compositionally biased region" description="Gly residues" evidence="1">
    <location>
        <begin position="1"/>
        <end position="10"/>
    </location>
</feature>
<reference evidence="2" key="2">
    <citation type="journal article" date="2023" name="Microbiol Resour">
        <title>Decontamination and Annotation of the Draft Genome Sequence of the Oomycete Lagenidium giganteum ARSEF 373.</title>
        <authorList>
            <person name="Morgan W.R."/>
            <person name="Tartar A."/>
        </authorList>
    </citation>
    <scope>NUCLEOTIDE SEQUENCE</scope>
    <source>
        <strain evidence="2">ARSEF 373</strain>
    </source>
</reference>
<feature type="region of interest" description="Disordered" evidence="1">
    <location>
        <begin position="71"/>
        <end position="92"/>
    </location>
</feature>
<name>A0AAV2YV44_9STRA</name>
<evidence type="ECO:0000313" key="3">
    <source>
        <dbReference type="Proteomes" id="UP001146120"/>
    </source>
</evidence>
<dbReference type="EMBL" id="DAKRPA010000131">
    <property type="protein sequence ID" value="DAZ97571.1"/>
    <property type="molecule type" value="Genomic_DNA"/>
</dbReference>
<dbReference type="Proteomes" id="UP001146120">
    <property type="component" value="Unassembled WGS sequence"/>
</dbReference>
<proteinExistence type="predicted"/>
<dbReference type="AlphaFoldDB" id="A0AAV2YV44"/>
<feature type="compositionally biased region" description="Basic and acidic residues" evidence="1">
    <location>
        <begin position="33"/>
        <end position="46"/>
    </location>
</feature>
<organism evidence="2 3">
    <name type="scientific">Lagenidium giganteum</name>
    <dbReference type="NCBI Taxonomy" id="4803"/>
    <lineage>
        <taxon>Eukaryota</taxon>
        <taxon>Sar</taxon>
        <taxon>Stramenopiles</taxon>
        <taxon>Oomycota</taxon>
        <taxon>Peronosporomycetes</taxon>
        <taxon>Pythiales</taxon>
        <taxon>Pythiaceae</taxon>
    </lineage>
</organism>
<feature type="compositionally biased region" description="Basic and acidic residues" evidence="1">
    <location>
        <begin position="75"/>
        <end position="88"/>
    </location>
</feature>